<accession>A0ABD0M1S2</accession>
<dbReference type="EMBL" id="JACVVK020000011">
    <property type="protein sequence ID" value="KAK7505269.1"/>
    <property type="molecule type" value="Genomic_DNA"/>
</dbReference>
<dbReference type="Proteomes" id="UP001519460">
    <property type="component" value="Unassembled WGS sequence"/>
</dbReference>
<organism evidence="1 2">
    <name type="scientific">Batillaria attramentaria</name>
    <dbReference type="NCBI Taxonomy" id="370345"/>
    <lineage>
        <taxon>Eukaryota</taxon>
        <taxon>Metazoa</taxon>
        <taxon>Spiralia</taxon>
        <taxon>Lophotrochozoa</taxon>
        <taxon>Mollusca</taxon>
        <taxon>Gastropoda</taxon>
        <taxon>Caenogastropoda</taxon>
        <taxon>Sorbeoconcha</taxon>
        <taxon>Cerithioidea</taxon>
        <taxon>Batillariidae</taxon>
        <taxon>Batillaria</taxon>
    </lineage>
</organism>
<proteinExistence type="predicted"/>
<reference evidence="1 2" key="1">
    <citation type="journal article" date="2023" name="Sci. Data">
        <title>Genome assembly of the Korean intertidal mud-creeper Batillaria attramentaria.</title>
        <authorList>
            <person name="Patra A.K."/>
            <person name="Ho P.T."/>
            <person name="Jun S."/>
            <person name="Lee S.J."/>
            <person name="Kim Y."/>
            <person name="Won Y.J."/>
        </authorList>
    </citation>
    <scope>NUCLEOTIDE SEQUENCE [LARGE SCALE GENOMIC DNA]</scope>
    <source>
        <strain evidence="1">Wonlab-2016</strain>
    </source>
</reference>
<name>A0ABD0M1S2_9CAEN</name>
<comment type="caution">
    <text evidence="1">The sequence shown here is derived from an EMBL/GenBank/DDBJ whole genome shotgun (WGS) entry which is preliminary data.</text>
</comment>
<keyword evidence="2" id="KW-1185">Reference proteome</keyword>
<gene>
    <name evidence="1" type="ORF">BaRGS_00003431</name>
</gene>
<evidence type="ECO:0000313" key="1">
    <source>
        <dbReference type="EMBL" id="KAK7505269.1"/>
    </source>
</evidence>
<protein>
    <submittedName>
        <fullName evidence="1">Uncharacterized protein</fullName>
    </submittedName>
</protein>
<sequence>MTIHTAYCLRKSIIAQFSWPLSEISVFSRLEVVVPLSLTSSPKAYPLGGVVGVWDFVLFQRQKFIAEGRLVLYHVSGYSGAQWKQQPVCARTETTLV</sequence>
<evidence type="ECO:0000313" key="2">
    <source>
        <dbReference type="Proteomes" id="UP001519460"/>
    </source>
</evidence>
<dbReference type="AlphaFoldDB" id="A0ABD0M1S2"/>